<dbReference type="RefSeq" id="WP_184115581.1">
    <property type="nucleotide sequence ID" value="NZ_BNAJ01000014.1"/>
</dbReference>
<dbReference type="Pfam" id="PF13676">
    <property type="entry name" value="TIR_2"/>
    <property type="match status" value="1"/>
</dbReference>
<evidence type="ECO:0000313" key="3">
    <source>
        <dbReference type="EMBL" id="MBB5378806.1"/>
    </source>
</evidence>
<reference evidence="2" key="4">
    <citation type="submission" date="2024-05" db="EMBL/GenBank/DDBJ databases">
        <authorList>
            <person name="Sun Q."/>
            <person name="Zhou Y."/>
        </authorList>
    </citation>
    <scope>NUCLEOTIDE SEQUENCE</scope>
    <source>
        <strain evidence="2">CGMCC 1.18437</strain>
    </source>
</reference>
<name>A0A7W8KIG5_9DEIO</name>
<accession>A0A7W8KIG5</accession>
<dbReference type="EMBL" id="BNAJ01000014">
    <property type="protein sequence ID" value="GHF60627.1"/>
    <property type="molecule type" value="Genomic_DNA"/>
</dbReference>
<evidence type="ECO:0000259" key="1">
    <source>
        <dbReference type="PROSITE" id="PS51534"/>
    </source>
</evidence>
<dbReference type="GO" id="GO:0007165">
    <property type="term" value="P:signal transduction"/>
    <property type="evidence" value="ECO:0007669"/>
    <property type="project" value="InterPro"/>
</dbReference>
<comment type="caution">
    <text evidence="3">The sequence shown here is derived from an EMBL/GenBank/DDBJ whole genome shotgun (WGS) entry which is preliminary data.</text>
</comment>
<reference evidence="5" key="2">
    <citation type="journal article" date="2019" name="Int. J. Syst. Evol. Microbiol.">
        <title>The Global Catalogue of Microorganisms (GCM) 10K type strain sequencing project: providing services to taxonomists for standard genome sequencing and annotation.</title>
        <authorList>
            <consortium name="The Broad Institute Genomics Platform"/>
            <consortium name="The Broad Institute Genome Sequencing Center for Infectious Disease"/>
            <person name="Wu L."/>
            <person name="Ma J."/>
        </authorList>
    </citation>
    <scope>NUCLEOTIDE SEQUENCE [LARGE SCALE GENOMIC DNA]</scope>
    <source>
        <strain evidence="5">CGMCC 1.18437</strain>
    </source>
</reference>
<keyword evidence="5" id="KW-1185">Reference proteome</keyword>
<dbReference type="InterPro" id="IPR013568">
    <property type="entry name" value="SEFIR_dom"/>
</dbReference>
<dbReference type="InterPro" id="IPR000157">
    <property type="entry name" value="TIR_dom"/>
</dbReference>
<dbReference type="Proteomes" id="UP000619376">
    <property type="component" value="Unassembled WGS sequence"/>
</dbReference>
<proteinExistence type="predicted"/>
<evidence type="ECO:0000313" key="5">
    <source>
        <dbReference type="Proteomes" id="UP000619376"/>
    </source>
</evidence>
<organism evidence="3 4">
    <name type="scientific">Deinococcus metalli</name>
    <dbReference type="NCBI Taxonomy" id="1141878"/>
    <lineage>
        <taxon>Bacteria</taxon>
        <taxon>Thermotogati</taxon>
        <taxon>Deinococcota</taxon>
        <taxon>Deinococci</taxon>
        <taxon>Deinococcales</taxon>
        <taxon>Deinococcaceae</taxon>
        <taxon>Deinococcus</taxon>
    </lineage>
</organism>
<evidence type="ECO:0000313" key="4">
    <source>
        <dbReference type="Proteomes" id="UP000539473"/>
    </source>
</evidence>
<dbReference type="Proteomes" id="UP000539473">
    <property type="component" value="Unassembled WGS sequence"/>
</dbReference>
<feature type="domain" description="SEFIR" evidence="1">
    <location>
        <begin position="7"/>
        <end position="146"/>
    </location>
</feature>
<dbReference type="AlphaFoldDB" id="A0A7W8KIG5"/>
<evidence type="ECO:0000313" key="2">
    <source>
        <dbReference type="EMBL" id="GHF60627.1"/>
    </source>
</evidence>
<reference evidence="2" key="1">
    <citation type="journal article" date="2014" name="Int. J. Syst. Evol. Microbiol.">
        <title>Complete genome of a new Firmicutes species belonging to the dominant human colonic microbiota ('Ruminococcus bicirculans') reveals two chromosomes and a selective capacity to utilize plant glucans.</title>
        <authorList>
            <consortium name="NISC Comparative Sequencing Program"/>
            <person name="Wegmann U."/>
            <person name="Louis P."/>
            <person name="Goesmann A."/>
            <person name="Henrissat B."/>
            <person name="Duncan S.H."/>
            <person name="Flint H.J."/>
        </authorList>
    </citation>
    <scope>NUCLEOTIDE SEQUENCE</scope>
    <source>
        <strain evidence="2">CGMCC 1.18437</strain>
    </source>
</reference>
<reference evidence="3 4" key="3">
    <citation type="submission" date="2020-08" db="EMBL/GenBank/DDBJ databases">
        <title>Genomic Encyclopedia of Type Strains, Phase IV (KMG-IV): sequencing the most valuable type-strain genomes for metagenomic binning, comparative biology and taxonomic classification.</title>
        <authorList>
            <person name="Goeker M."/>
        </authorList>
    </citation>
    <scope>NUCLEOTIDE SEQUENCE [LARGE SCALE GENOMIC DNA]</scope>
    <source>
        <strain evidence="3 4">DSM 27521</strain>
    </source>
</reference>
<dbReference type="PROSITE" id="PS51534">
    <property type="entry name" value="SEFIR"/>
    <property type="match status" value="1"/>
</dbReference>
<sequence>MPMDDGRPKVFISYCWELPLTVERVHQLADFLDAHGVYLEMDRYQPAGTNLYRFMQQMVEDPAIDKVLCFVDRAYHRKCLLGEGGVGTEATILTPEVYAHAARGDLTTARIVPILFELPANTAQPMPTMFATAKYEYMVDPQRDDQHMEQLRRLAYGQPAHVRSNSPRAPEHLLAPDTPFGTEVQAFGSQVGYHLKQGKTKLGLAALEDHLQALLTQLTRDDDHLFPSAAEYHVNRTELLRRAIERRLPLVSAYGRALDAFLKYGEDTALALLSELFGRVLTFNLNARLLPAQDVSRLLTRELVVWAVALHLRHRRYEAVHALIDEQYRINDQRAWLPYDYLAYPPKDLRDDRFLSEQSQAIWAGTGLPTEEAVQAEVVLAVWGAANDLAEVGWPWTNERIWLYHHPALFQRVRNVPTLHPLQQVFGVPPRVLVSRLEAFATKRPGGRLNWRSVLALDTLSAVAESS</sequence>
<gene>
    <name evidence="2" type="ORF">GCM10017781_41050</name>
    <name evidence="3" type="ORF">HNQ07_004313</name>
</gene>
<protein>
    <recommendedName>
        <fullName evidence="1">SEFIR domain-containing protein</fullName>
    </recommendedName>
</protein>
<dbReference type="EMBL" id="JACHFK010000015">
    <property type="protein sequence ID" value="MBB5378806.1"/>
    <property type="molecule type" value="Genomic_DNA"/>
</dbReference>